<accession>A0A9E7GJ03</accession>
<feature type="region of interest" description="Disordered" evidence="1">
    <location>
        <begin position="121"/>
        <end position="148"/>
    </location>
</feature>
<gene>
    <name evidence="2" type="ORF">MUK42_11351</name>
</gene>
<sequence>MLMLLIVGFFLPGSVLVRLLRVFCTNLMLNPIKPTLCVYHKHLARIMTSEQVGKLGGLRQMLSKYTREQASSSTIIYLCRRKLGLPRVPCCFHQRLRCIRVALGGPNNRHHLLVAKRIPHLQHTKPSIKQRPRRKENSDQAAHPVGREDYEQISARHTAMRHLRDRDDAMVLKLEVPESTGHGEPGKVLVGQPHALDVRLSLEREHPPVALPNPLCFLCIVEATADQYNVHWDHPTFTNTNSSYEVRWASGLSSAESPRGDPPLTRFP</sequence>
<evidence type="ECO:0000313" key="3">
    <source>
        <dbReference type="Proteomes" id="UP001055439"/>
    </source>
</evidence>
<dbReference type="EMBL" id="CP097509">
    <property type="protein sequence ID" value="URE15555.1"/>
    <property type="molecule type" value="Genomic_DNA"/>
</dbReference>
<evidence type="ECO:0000313" key="2">
    <source>
        <dbReference type="EMBL" id="URE15555.1"/>
    </source>
</evidence>
<dbReference type="Proteomes" id="UP001055439">
    <property type="component" value="Chromosome 7"/>
</dbReference>
<feature type="compositionally biased region" description="Basic residues" evidence="1">
    <location>
        <begin position="121"/>
        <end position="134"/>
    </location>
</feature>
<reference evidence="2" key="1">
    <citation type="submission" date="2022-05" db="EMBL/GenBank/DDBJ databases">
        <title>The Musa troglodytarum L. genome provides insights into the mechanism of non-climacteric behaviour and enrichment of carotenoids.</title>
        <authorList>
            <person name="Wang J."/>
        </authorList>
    </citation>
    <scope>NUCLEOTIDE SEQUENCE</scope>
    <source>
        <tissue evidence="2">Leaf</tissue>
    </source>
</reference>
<dbReference type="AlphaFoldDB" id="A0A9E7GJ03"/>
<organism evidence="2 3">
    <name type="scientific">Musa troglodytarum</name>
    <name type="common">fe'i banana</name>
    <dbReference type="NCBI Taxonomy" id="320322"/>
    <lineage>
        <taxon>Eukaryota</taxon>
        <taxon>Viridiplantae</taxon>
        <taxon>Streptophyta</taxon>
        <taxon>Embryophyta</taxon>
        <taxon>Tracheophyta</taxon>
        <taxon>Spermatophyta</taxon>
        <taxon>Magnoliopsida</taxon>
        <taxon>Liliopsida</taxon>
        <taxon>Zingiberales</taxon>
        <taxon>Musaceae</taxon>
        <taxon>Musa</taxon>
    </lineage>
</organism>
<dbReference type="OrthoDB" id="5204190at2759"/>
<proteinExistence type="predicted"/>
<name>A0A9E7GJ03_9LILI</name>
<keyword evidence="3" id="KW-1185">Reference proteome</keyword>
<protein>
    <submittedName>
        <fullName evidence="2">Far upstream element-binding protein</fullName>
    </submittedName>
</protein>
<evidence type="ECO:0000256" key="1">
    <source>
        <dbReference type="SAM" id="MobiDB-lite"/>
    </source>
</evidence>